<evidence type="ECO:0000313" key="1">
    <source>
        <dbReference type="EMBL" id="KAA6367576.1"/>
    </source>
</evidence>
<organism evidence="1 2">
    <name type="scientific">Streblomastix strix</name>
    <dbReference type="NCBI Taxonomy" id="222440"/>
    <lineage>
        <taxon>Eukaryota</taxon>
        <taxon>Metamonada</taxon>
        <taxon>Preaxostyla</taxon>
        <taxon>Oxymonadida</taxon>
        <taxon>Streblomastigidae</taxon>
        <taxon>Streblomastix</taxon>
    </lineage>
</organism>
<evidence type="ECO:0000313" key="2">
    <source>
        <dbReference type="Proteomes" id="UP000324800"/>
    </source>
</evidence>
<comment type="caution">
    <text evidence="1">The sequence shown here is derived from an EMBL/GenBank/DDBJ whole genome shotgun (WGS) entry which is preliminary data.</text>
</comment>
<accession>A0A5J4U9K9</accession>
<proteinExistence type="predicted"/>
<gene>
    <name evidence="1" type="ORF">EZS28_036897</name>
</gene>
<protein>
    <submittedName>
        <fullName evidence="1">Uncharacterized protein</fullName>
    </submittedName>
</protein>
<dbReference type="Proteomes" id="UP000324800">
    <property type="component" value="Unassembled WGS sequence"/>
</dbReference>
<dbReference type="EMBL" id="SNRW01018191">
    <property type="protein sequence ID" value="KAA6367576.1"/>
    <property type="molecule type" value="Genomic_DNA"/>
</dbReference>
<dbReference type="AlphaFoldDB" id="A0A5J4U9K9"/>
<name>A0A5J4U9K9_9EUKA</name>
<reference evidence="1 2" key="1">
    <citation type="submission" date="2019-03" db="EMBL/GenBank/DDBJ databases">
        <title>Single cell metagenomics reveals metabolic interactions within the superorganism composed of flagellate Streblomastix strix and complex community of Bacteroidetes bacteria on its surface.</title>
        <authorList>
            <person name="Treitli S.C."/>
            <person name="Kolisko M."/>
            <person name="Husnik F."/>
            <person name="Keeling P."/>
            <person name="Hampl V."/>
        </authorList>
    </citation>
    <scope>NUCLEOTIDE SEQUENCE [LARGE SCALE GENOMIC DNA]</scope>
    <source>
        <strain evidence="1">ST1C</strain>
    </source>
</reference>
<sequence>MIYVSKRGGEQAGIGTSQRPFLNIVPAMAYANPLSSKSNPSIIHLSEGNFEQQLIYHEKGTIIFRGTSAIKVNITNAPDNIDV</sequence>